<keyword evidence="3" id="KW-1185">Reference proteome</keyword>
<evidence type="ECO:0000313" key="3">
    <source>
        <dbReference type="Proteomes" id="UP000077266"/>
    </source>
</evidence>
<sequence>MRPRVPASILDREFLVFPSLSTHQIIRAVFTDLHATARSSSYSGSRVLGVSVPLGESPLPLSSPNPNDCHDPTARQGSLPTYQTMNVIFNDFHARARPRT</sequence>
<dbReference type="AlphaFoldDB" id="A0A165BKZ5"/>
<dbReference type="Proteomes" id="UP000077266">
    <property type="component" value="Unassembled WGS sequence"/>
</dbReference>
<dbReference type="InParanoid" id="A0A165BKZ5"/>
<reference evidence="2 3" key="1">
    <citation type="journal article" date="2016" name="Mol. Biol. Evol.">
        <title>Comparative Genomics of Early-Diverging Mushroom-Forming Fungi Provides Insights into the Origins of Lignocellulose Decay Capabilities.</title>
        <authorList>
            <person name="Nagy L.G."/>
            <person name="Riley R."/>
            <person name="Tritt A."/>
            <person name="Adam C."/>
            <person name="Daum C."/>
            <person name="Floudas D."/>
            <person name="Sun H."/>
            <person name="Yadav J.S."/>
            <person name="Pangilinan J."/>
            <person name="Larsson K.H."/>
            <person name="Matsuura K."/>
            <person name="Barry K."/>
            <person name="Labutti K."/>
            <person name="Kuo R."/>
            <person name="Ohm R.A."/>
            <person name="Bhattacharya S.S."/>
            <person name="Shirouzu T."/>
            <person name="Yoshinaga Y."/>
            <person name="Martin F.M."/>
            <person name="Grigoriev I.V."/>
            <person name="Hibbett D.S."/>
        </authorList>
    </citation>
    <scope>NUCLEOTIDE SEQUENCE [LARGE SCALE GENOMIC DNA]</scope>
    <source>
        <strain evidence="2 3">HHB12029</strain>
    </source>
</reference>
<name>A0A165BKZ5_EXIGL</name>
<feature type="region of interest" description="Disordered" evidence="1">
    <location>
        <begin position="58"/>
        <end position="78"/>
    </location>
</feature>
<dbReference type="EMBL" id="KV426443">
    <property type="protein sequence ID" value="KZV80833.1"/>
    <property type="molecule type" value="Genomic_DNA"/>
</dbReference>
<protein>
    <submittedName>
        <fullName evidence="2">Uncharacterized protein</fullName>
    </submittedName>
</protein>
<organism evidence="2 3">
    <name type="scientific">Exidia glandulosa HHB12029</name>
    <dbReference type="NCBI Taxonomy" id="1314781"/>
    <lineage>
        <taxon>Eukaryota</taxon>
        <taxon>Fungi</taxon>
        <taxon>Dikarya</taxon>
        <taxon>Basidiomycota</taxon>
        <taxon>Agaricomycotina</taxon>
        <taxon>Agaricomycetes</taxon>
        <taxon>Auriculariales</taxon>
        <taxon>Exidiaceae</taxon>
        <taxon>Exidia</taxon>
    </lineage>
</organism>
<feature type="compositionally biased region" description="Low complexity" evidence="1">
    <location>
        <begin position="58"/>
        <end position="67"/>
    </location>
</feature>
<evidence type="ECO:0000313" key="2">
    <source>
        <dbReference type="EMBL" id="KZV80833.1"/>
    </source>
</evidence>
<gene>
    <name evidence="2" type="ORF">EXIGLDRAFT_780473</name>
</gene>
<proteinExistence type="predicted"/>
<evidence type="ECO:0000256" key="1">
    <source>
        <dbReference type="SAM" id="MobiDB-lite"/>
    </source>
</evidence>
<accession>A0A165BKZ5</accession>